<dbReference type="Proteomes" id="UP000016426">
    <property type="component" value="Unassembled WGS sequence"/>
</dbReference>
<dbReference type="EMBL" id="AVPH01000268">
    <property type="protein sequence ID" value="ERE02441.1"/>
    <property type="molecule type" value="Genomic_DNA"/>
</dbReference>
<accession>A0ABP2XI57</accession>
<sequence>MNLILKYFMQNAMAVVEYHITEVVLDVVLMVNIILKALALIRF</sequence>
<proteinExistence type="predicted"/>
<comment type="caution">
    <text evidence="1">The sequence shown here is derived from an EMBL/GenBank/DDBJ whole genome shotgun (WGS) entry which is preliminary data.</text>
</comment>
<evidence type="ECO:0000313" key="2">
    <source>
        <dbReference type="Proteomes" id="UP000016426"/>
    </source>
</evidence>
<gene>
    <name evidence="1" type="ORF">O166_13555</name>
</gene>
<name>A0ABP2XI57_9NEIS</name>
<protein>
    <submittedName>
        <fullName evidence="1">Uncharacterized protein</fullName>
    </submittedName>
</protein>
<evidence type="ECO:0000313" key="1">
    <source>
        <dbReference type="EMBL" id="ERE02441.1"/>
    </source>
</evidence>
<reference evidence="1 2" key="1">
    <citation type="journal article" date="2013" name="Genome Announc.">
        <title>Genome Sequence of the Pigment-Producing Bacterium Pseudogulbenkiania ferrooxidans, Isolated from Loktak Lake.</title>
        <authorList>
            <person name="Puranik S."/>
            <person name="Talkal R."/>
            <person name="Qureshi A."/>
            <person name="Khardenavis A."/>
            <person name="Kapley A."/>
            <person name="Purohit H.J."/>
        </authorList>
    </citation>
    <scope>NUCLEOTIDE SEQUENCE [LARGE SCALE GENOMIC DNA]</scope>
    <source>
        <strain evidence="1 2">EGD-HP2</strain>
    </source>
</reference>
<organism evidence="1 2">
    <name type="scientific">Pseudogulbenkiania ferrooxidans EGD-HP2</name>
    <dbReference type="NCBI Taxonomy" id="1388764"/>
    <lineage>
        <taxon>Bacteria</taxon>
        <taxon>Pseudomonadati</taxon>
        <taxon>Pseudomonadota</taxon>
        <taxon>Betaproteobacteria</taxon>
        <taxon>Neisseriales</taxon>
        <taxon>Chromobacteriaceae</taxon>
        <taxon>Pseudogulbenkiania</taxon>
    </lineage>
</organism>
<keyword evidence="2" id="KW-1185">Reference proteome</keyword>